<dbReference type="EMBL" id="MU004314">
    <property type="protein sequence ID" value="KAF2658561.1"/>
    <property type="molecule type" value="Genomic_DNA"/>
</dbReference>
<feature type="region of interest" description="Disordered" evidence="1">
    <location>
        <begin position="231"/>
        <end position="255"/>
    </location>
</feature>
<dbReference type="InterPro" id="IPR036465">
    <property type="entry name" value="vWFA_dom_sf"/>
</dbReference>
<dbReference type="InterPro" id="IPR056690">
    <property type="entry name" value="DUF7788"/>
</dbReference>
<sequence length="813" mass="90539">MSGSPSPGRDAVVDDKKNEGRVQHSVLNSNFPVLLPYEPALFMSEAEYHTFVKSALTRARNLDFNQVEQDLDAIAIDAQTPGAESVASGELKRRASGELVSDRPQKAPFMDALRKHQAHVRTTEDLAAENKSLTDNADLTNISSKNPLVDLFYDLSESTDGSKLQPLLEQAWNEDPLMTLKIMFNARSIHLGKSNKVAAYKALGWLAQNHPATFLASLRWLVRPVIEKKVPKTQKEEEKPTGTEQNANLKSEEEDFEMIDTEKEETTIDPNKAHDVRFGVSHGYWKDLLNLVVFAANNQLKVDGDPTSLLSQRREDTKASRRTRNWDAAQAKELRKQEKLEQHKQVVEKLEKDQFYRALHTTVARLFAEQLKEDAALLNSGKKSNLRKLSLAAKWAPTFGEFHDKHTFILSSIAEILYPVAADICPDASNRELYLRCAREAYRKNYASPLRKALLVVERDIAANRFDAIKYERVPSLAMQCYTPLFIKKDYEHFSEYIDKVAGGKMKISGATLLPSTLVSKARKVSGSDMSGVSLAGKSAAQVKAIGEAKVGRQVLDGQWKSLVQRIRDSGTLESSIAVCDVSGSMSYPRFKDGSCPMDSSIGLALLLAEVTAPPFGGAFITFSNQPSFVTVGGQADARDFVDKVRYIEAASWSMNTNLVSVFEDLILPMVIENEIKQEDMVKQVFVFSDMQFDAAQTGPSRWMSSFERIEQKYAEAGYEMPKLIFWNLAADATDKPTTIDDANTALVSGYSQGMLKTFLDGGGFEDTGEEEVVEEDGEEGIVEVKVKQKMDSMTVVRKAVSHKAYSMLEVLD</sequence>
<dbReference type="Gene3D" id="3.40.50.410">
    <property type="entry name" value="von Willebrand factor, type A domain"/>
    <property type="match status" value="1"/>
</dbReference>
<dbReference type="PANTHER" id="PTHR31373">
    <property type="entry name" value="OS06G0652100 PROTEIN"/>
    <property type="match status" value="1"/>
</dbReference>
<reference evidence="4" key="1">
    <citation type="journal article" date="2020" name="Stud. Mycol.">
        <title>101 Dothideomycetes genomes: a test case for predicting lifestyles and emergence of pathogens.</title>
        <authorList>
            <person name="Haridas S."/>
            <person name="Albert R."/>
            <person name="Binder M."/>
            <person name="Bloem J."/>
            <person name="Labutti K."/>
            <person name="Salamov A."/>
            <person name="Andreopoulos B."/>
            <person name="Baker S."/>
            <person name="Barry K."/>
            <person name="Bills G."/>
            <person name="Bluhm B."/>
            <person name="Cannon C."/>
            <person name="Castanera R."/>
            <person name="Culley D."/>
            <person name="Daum C."/>
            <person name="Ezra D."/>
            <person name="Gonzalez J."/>
            <person name="Henrissat B."/>
            <person name="Kuo A."/>
            <person name="Liang C."/>
            <person name="Lipzen A."/>
            <person name="Lutzoni F."/>
            <person name="Magnuson J."/>
            <person name="Mondo S."/>
            <person name="Nolan M."/>
            <person name="Ohm R."/>
            <person name="Pangilinan J."/>
            <person name="Park H.-J."/>
            <person name="Ramirez L."/>
            <person name="Alfaro M."/>
            <person name="Sun H."/>
            <person name="Tritt A."/>
            <person name="Yoshinaga Y."/>
            <person name="Zwiers L.-H."/>
            <person name="Turgeon B."/>
            <person name="Goodwin S."/>
            <person name="Spatafora J."/>
            <person name="Crous P."/>
            <person name="Grigoriev I."/>
        </authorList>
    </citation>
    <scope>NUCLEOTIDE SEQUENCE</scope>
    <source>
        <strain evidence="4">CBS 122681</strain>
    </source>
</reference>
<evidence type="ECO:0000256" key="1">
    <source>
        <dbReference type="SAM" id="MobiDB-lite"/>
    </source>
</evidence>
<feature type="region of interest" description="Disordered" evidence="1">
    <location>
        <begin position="1"/>
        <end position="20"/>
    </location>
</feature>
<protein>
    <submittedName>
        <fullName evidence="4">Uncharacterized protein</fullName>
    </submittedName>
</protein>
<feature type="region of interest" description="Disordered" evidence="1">
    <location>
        <begin position="304"/>
        <end position="324"/>
    </location>
</feature>
<dbReference type="InterPro" id="IPR058580">
    <property type="entry name" value="DUF2828"/>
</dbReference>
<dbReference type="Proteomes" id="UP000799324">
    <property type="component" value="Unassembled WGS sequence"/>
</dbReference>
<accession>A0A6A6TGV5</accession>
<dbReference type="SUPFAM" id="SSF53300">
    <property type="entry name" value="vWA-like"/>
    <property type="match status" value="1"/>
</dbReference>
<dbReference type="OrthoDB" id="1149618at2759"/>
<keyword evidence="5" id="KW-1185">Reference proteome</keyword>
<dbReference type="PANTHER" id="PTHR31373:SF27">
    <property type="entry name" value="TROVE DOMAIN-CONTAINING PROTEIN"/>
    <property type="match status" value="1"/>
</dbReference>
<dbReference type="Pfam" id="PF25043">
    <property type="entry name" value="DUF7788"/>
    <property type="match status" value="1"/>
</dbReference>
<name>A0A6A6TGV5_9PLEO</name>
<organism evidence="4 5">
    <name type="scientific">Lophiostoma macrostomum CBS 122681</name>
    <dbReference type="NCBI Taxonomy" id="1314788"/>
    <lineage>
        <taxon>Eukaryota</taxon>
        <taxon>Fungi</taxon>
        <taxon>Dikarya</taxon>
        <taxon>Ascomycota</taxon>
        <taxon>Pezizomycotina</taxon>
        <taxon>Dothideomycetes</taxon>
        <taxon>Pleosporomycetidae</taxon>
        <taxon>Pleosporales</taxon>
        <taxon>Lophiostomataceae</taxon>
        <taxon>Lophiostoma</taxon>
    </lineage>
</organism>
<dbReference type="InterPro" id="IPR011205">
    <property type="entry name" value="UCP015417_vWA"/>
</dbReference>
<evidence type="ECO:0000259" key="3">
    <source>
        <dbReference type="Pfam" id="PF25043"/>
    </source>
</evidence>
<proteinExistence type="predicted"/>
<dbReference type="AlphaFoldDB" id="A0A6A6TGV5"/>
<gene>
    <name evidence="4" type="ORF">K491DRAFT_690078</name>
</gene>
<feature type="compositionally biased region" description="Basic and acidic residues" evidence="1">
    <location>
        <begin position="231"/>
        <end position="241"/>
    </location>
</feature>
<feature type="domain" description="DUF7788" evidence="3">
    <location>
        <begin position="575"/>
        <end position="801"/>
    </location>
</feature>
<evidence type="ECO:0000313" key="5">
    <source>
        <dbReference type="Proteomes" id="UP000799324"/>
    </source>
</evidence>
<feature type="compositionally biased region" description="Basic and acidic residues" evidence="1">
    <location>
        <begin position="11"/>
        <end position="20"/>
    </location>
</feature>
<evidence type="ECO:0000259" key="2">
    <source>
        <dbReference type="Pfam" id="PF11443"/>
    </source>
</evidence>
<feature type="domain" description="DUF2828" evidence="2">
    <location>
        <begin position="134"/>
        <end position="573"/>
    </location>
</feature>
<evidence type="ECO:0000313" key="4">
    <source>
        <dbReference type="EMBL" id="KAF2658561.1"/>
    </source>
</evidence>
<dbReference type="Pfam" id="PF11443">
    <property type="entry name" value="DUF2828"/>
    <property type="match status" value="1"/>
</dbReference>